<evidence type="ECO:0000256" key="4">
    <source>
        <dbReference type="RuleBase" id="RU004335"/>
    </source>
</evidence>
<evidence type="ECO:0000256" key="1">
    <source>
        <dbReference type="ARBA" id="ARBA00008773"/>
    </source>
</evidence>
<dbReference type="FunFam" id="3.20.20.80:FF:000010">
    <property type="entry name" value="glucan endo-1,3-beta-glucosidase, basic"/>
    <property type="match status" value="1"/>
</dbReference>
<dbReference type="InterPro" id="IPR017853">
    <property type="entry name" value="GH"/>
</dbReference>
<dbReference type="InterPro" id="IPR000490">
    <property type="entry name" value="Glyco_hydro_17"/>
</dbReference>
<dbReference type="InterPro" id="IPR044965">
    <property type="entry name" value="Glyco_hydro_17_plant"/>
</dbReference>
<accession>A0A7N0TIE5</accession>
<dbReference type="SUPFAM" id="SSF51445">
    <property type="entry name" value="(Trans)glycosidases"/>
    <property type="match status" value="1"/>
</dbReference>
<dbReference type="EnsemblPlants" id="Kaladp0037s0320.1.v1.1">
    <property type="protein sequence ID" value="Kaladp0037s0320.1.v1.1"/>
    <property type="gene ID" value="Kaladp0037s0320.v1.1"/>
</dbReference>
<dbReference type="Proteomes" id="UP000594263">
    <property type="component" value="Unplaced"/>
</dbReference>
<dbReference type="AlphaFoldDB" id="A0A7N0TIE5"/>
<evidence type="ECO:0000256" key="3">
    <source>
        <dbReference type="ARBA" id="ARBA00023295"/>
    </source>
</evidence>
<organism evidence="7 8">
    <name type="scientific">Kalanchoe fedtschenkoi</name>
    <name type="common">Lavender scallops</name>
    <name type="synonym">South American air plant</name>
    <dbReference type="NCBI Taxonomy" id="63787"/>
    <lineage>
        <taxon>Eukaryota</taxon>
        <taxon>Viridiplantae</taxon>
        <taxon>Streptophyta</taxon>
        <taxon>Embryophyta</taxon>
        <taxon>Tracheophyta</taxon>
        <taxon>Spermatophyta</taxon>
        <taxon>Magnoliopsida</taxon>
        <taxon>eudicotyledons</taxon>
        <taxon>Gunneridae</taxon>
        <taxon>Pentapetalae</taxon>
        <taxon>Saxifragales</taxon>
        <taxon>Crassulaceae</taxon>
        <taxon>Kalanchoe</taxon>
    </lineage>
</organism>
<evidence type="ECO:0000313" key="8">
    <source>
        <dbReference type="Proteomes" id="UP000594263"/>
    </source>
</evidence>
<proteinExistence type="inferred from homology"/>
<dbReference type="GO" id="GO:0005975">
    <property type="term" value="P:carbohydrate metabolic process"/>
    <property type="evidence" value="ECO:0007669"/>
    <property type="project" value="InterPro"/>
</dbReference>
<dbReference type="Pfam" id="PF00332">
    <property type="entry name" value="Glyco_hydro_17"/>
    <property type="match status" value="1"/>
</dbReference>
<dbReference type="Gene3D" id="3.20.20.80">
    <property type="entry name" value="Glycosidases"/>
    <property type="match status" value="1"/>
</dbReference>
<dbReference type="GO" id="GO:0004553">
    <property type="term" value="F:hydrolase activity, hydrolyzing O-glycosyl compounds"/>
    <property type="evidence" value="ECO:0007669"/>
    <property type="project" value="InterPro"/>
</dbReference>
<feature type="signal peptide" evidence="6">
    <location>
        <begin position="1"/>
        <end position="32"/>
    </location>
</feature>
<dbReference type="PROSITE" id="PS00587">
    <property type="entry name" value="GLYCOSYL_HYDROL_F17"/>
    <property type="match status" value="1"/>
</dbReference>
<keyword evidence="2 5" id="KW-0378">Hydrolase</keyword>
<evidence type="ECO:0000256" key="2">
    <source>
        <dbReference type="ARBA" id="ARBA00022801"/>
    </source>
</evidence>
<dbReference type="OMA" id="MAMCYLE"/>
<dbReference type="PANTHER" id="PTHR32227">
    <property type="entry name" value="GLUCAN ENDO-1,3-BETA-GLUCOSIDASE BG1-RELATED-RELATED"/>
    <property type="match status" value="1"/>
</dbReference>
<keyword evidence="6" id="KW-0732">Signal</keyword>
<protein>
    <recommendedName>
        <fullName evidence="9">Glucan endo-1,3-beta-D-glucosidase</fullName>
    </recommendedName>
</protein>
<feature type="chain" id="PRO_5029612912" description="Glucan endo-1,3-beta-D-glucosidase" evidence="6">
    <location>
        <begin position="33"/>
        <end position="345"/>
    </location>
</feature>
<evidence type="ECO:0000313" key="7">
    <source>
        <dbReference type="EnsemblPlants" id="Kaladp0037s0320.1.v1.1"/>
    </source>
</evidence>
<sequence length="345" mass="37901">MVMAFCRKPAFAYSFLLLGVLLAMLQFSGVEAIGVCYGLNGDNLPSRRDVVSLYKARNIGAMRLYAPDREALQALRGSNIELIVDVPGESLQSIASDAGAASRWVQDNIRNYYPDVRFKYVAVGNEVNPGAAPFARLILPAMRNIHNALASAGFQDQIKVSTAVWSALLTDTYPPSNGKFNDNFRWYIDPIISFLASNGSPLLANIYPYFSYTGNTRDIPLDYALFRSSGTPVHDPNGLRYQNLFDALVDSMHAALSKAGGANVPIVISETGWPSSGHPAATPDNAATYLRNLVNHVQKGTPRKPQPLETYIFAMFDENLKPGEATERHFGLFYPHVEAKYDGIV</sequence>
<comment type="similarity">
    <text evidence="1 4">Belongs to the glycosyl hydrolase 17 family.</text>
</comment>
<keyword evidence="8" id="KW-1185">Reference proteome</keyword>
<reference evidence="7" key="1">
    <citation type="submission" date="2021-01" db="UniProtKB">
        <authorList>
            <consortium name="EnsemblPlants"/>
        </authorList>
    </citation>
    <scope>IDENTIFICATION</scope>
</reference>
<dbReference type="Gramene" id="Kaladp0037s0320.1.v1.1">
    <property type="protein sequence ID" value="Kaladp0037s0320.1.v1.1"/>
    <property type="gene ID" value="Kaladp0037s0320.v1.1"/>
</dbReference>
<evidence type="ECO:0000256" key="6">
    <source>
        <dbReference type="SAM" id="SignalP"/>
    </source>
</evidence>
<evidence type="ECO:0008006" key="9">
    <source>
        <dbReference type="Google" id="ProtNLM"/>
    </source>
</evidence>
<name>A0A7N0TIE5_KALFE</name>
<evidence type="ECO:0000256" key="5">
    <source>
        <dbReference type="RuleBase" id="RU004336"/>
    </source>
</evidence>
<keyword evidence="3 5" id="KW-0326">Glycosidase</keyword>